<evidence type="ECO:0000256" key="1">
    <source>
        <dbReference type="ARBA" id="ARBA00022741"/>
    </source>
</evidence>
<evidence type="ECO:0000256" key="3">
    <source>
        <dbReference type="SAM" id="MobiDB-lite"/>
    </source>
</evidence>
<feature type="region of interest" description="Disordered" evidence="3">
    <location>
        <begin position="461"/>
        <end position="480"/>
    </location>
</feature>
<feature type="region of interest" description="Disordered" evidence="3">
    <location>
        <begin position="237"/>
        <end position="271"/>
    </location>
</feature>
<dbReference type="PANTHER" id="PTHR16305:SF35">
    <property type="entry name" value="TRANSCRIPTIONAL ACTIVATOR DOMAIN"/>
    <property type="match status" value="1"/>
</dbReference>
<evidence type="ECO:0000259" key="4">
    <source>
        <dbReference type="PROSITE" id="PS50043"/>
    </source>
</evidence>
<dbReference type="SUPFAM" id="SSF46894">
    <property type="entry name" value="C-terminal effector domain of the bipartite response regulators"/>
    <property type="match status" value="1"/>
</dbReference>
<dbReference type="Pfam" id="PF00196">
    <property type="entry name" value="GerE"/>
    <property type="match status" value="1"/>
</dbReference>
<feature type="region of interest" description="Disordered" evidence="3">
    <location>
        <begin position="364"/>
        <end position="402"/>
    </location>
</feature>
<proteinExistence type="predicted"/>
<dbReference type="Pfam" id="PF13191">
    <property type="entry name" value="AAA_16"/>
    <property type="match status" value="1"/>
</dbReference>
<dbReference type="InterPro" id="IPR041664">
    <property type="entry name" value="AAA_16"/>
</dbReference>
<evidence type="ECO:0000313" key="6">
    <source>
        <dbReference type="Proteomes" id="UP000611554"/>
    </source>
</evidence>
<comment type="caution">
    <text evidence="5">The sequence shown here is derived from an EMBL/GenBank/DDBJ whole genome shotgun (WGS) entry which is preliminary data.</text>
</comment>
<dbReference type="InterPro" id="IPR027417">
    <property type="entry name" value="P-loop_NTPase"/>
</dbReference>
<feature type="compositionally biased region" description="Pro residues" evidence="3">
    <location>
        <begin position="370"/>
        <end position="384"/>
    </location>
</feature>
<dbReference type="InterPro" id="IPR016032">
    <property type="entry name" value="Sig_transdc_resp-reg_C-effctor"/>
</dbReference>
<evidence type="ECO:0000313" key="5">
    <source>
        <dbReference type="EMBL" id="GGQ26751.1"/>
    </source>
</evidence>
<keyword evidence="6" id="KW-1185">Reference proteome</keyword>
<name>A0ABQ2RH39_9ACTN</name>
<dbReference type="CDD" id="cd06170">
    <property type="entry name" value="LuxR_C_like"/>
    <property type="match status" value="1"/>
</dbReference>
<dbReference type="InterPro" id="IPR000792">
    <property type="entry name" value="Tscrpt_reg_LuxR_C"/>
</dbReference>
<dbReference type="PRINTS" id="PR00038">
    <property type="entry name" value="HTHLUXR"/>
</dbReference>
<feature type="compositionally biased region" description="Low complexity" evidence="3">
    <location>
        <begin position="385"/>
        <end position="402"/>
    </location>
</feature>
<dbReference type="SUPFAM" id="SSF52540">
    <property type="entry name" value="P-loop containing nucleoside triphosphate hydrolases"/>
    <property type="match status" value="1"/>
</dbReference>
<dbReference type="InterPro" id="IPR036388">
    <property type="entry name" value="WH-like_DNA-bd_sf"/>
</dbReference>
<keyword evidence="1" id="KW-0547">Nucleotide-binding</keyword>
<reference evidence="6" key="1">
    <citation type="journal article" date="2019" name="Int. J. Syst. Evol. Microbiol.">
        <title>The Global Catalogue of Microorganisms (GCM) 10K type strain sequencing project: providing services to taxonomists for standard genome sequencing and annotation.</title>
        <authorList>
            <consortium name="The Broad Institute Genomics Platform"/>
            <consortium name="The Broad Institute Genome Sequencing Center for Infectious Disease"/>
            <person name="Wu L."/>
            <person name="Ma J."/>
        </authorList>
    </citation>
    <scope>NUCLEOTIDE SEQUENCE [LARGE SCALE GENOMIC DNA]</scope>
    <source>
        <strain evidence="6">JCM 3115</strain>
    </source>
</reference>
<dbReference type="Gene3D" id="1.10.10.10">
    <property type="entry name" value="Winged helix-like DNA-binding domain superfamily/Winged helix DNA-binding domain"/>
    <property type="match status" value="1"/>
</dbReference>
<dbReference type="PROSITE" id="PS50043">
    <property type="entry name" value="HTH_LUXR_2"/>
    <property type="match status" value="1"/>
</dbReference>
<dbReference type="PANTHER" id="PTHR16305">
    <property type="entry name" value="TESTICULAR SOLUBLE ADENYLYL CYCLASE"/>
    <property type="match status" value="1"/>
</dbReference>
<dbReference type="Proteomes" id="UP000611554">
    <property type="component" value="Unassembled WGS sequence"/>
</dbReference>
<gene>
    <name evidence="5" type="ORF">GCM10010140_66240</name>
</gene>
<evidence type="ECO:0000256" key="2">
    <source>
        <dbReference type="ARBA" id="ARBA00022840"/>
    </source>
</evidence>
<feature type="compositionally biased region" description="Low complexity" evidence="3">
    <location>
        <begin position="237"/>
        <end position="270"/>
    </location>
</feature>
<keyword evidence="2" id="KW-0067">ATP-binding</keyword>
<dbReference type="SMART" id="SM00421">
    <property type="entry name" value="HTH_LUXR"/>
    <property type="match status" value="1"/>
</dbReference>
<accession>A0ABQ2RH39</accession>
<organism evidence="5 6">
    <name type="scientific">Streptosporangium pseudovulgare</name>
    <dbReference type="NCBI Taxonomy" id="35765"/>
    <lineage>
        <taxon>Bacteria</taxon>
        <taxon>Bacillati</taxon>
        <taxon>Actinomycetota</taxon>
        <taxon>Actinomycetes</taxon>
        <taxon>Streptosporangiales</taxon>
        <taxon>Streptosporangiaceae</taxon>
        <taxon>Streptosporangium</taxon>
    </lineage>
</organism>
<protein>
    <recommendedName>
        <fullName evidence="4">HTH luxR-type domain-containing protein</fullName>
    </recommendedName>
</protein>
<dbReference type="EMBL" id="BMQJ01000022">
    <property type="protein sequence ID" value="GGQ26751.1"/>
    <property type="molecule type" value="Genomic_DNA"/>
</dbReference>
<sequence>MRGRERERAEVLRLLEGAPGPGAHVLLVEGEPGIGKSLLLAEAAAAAAALGTGVAAGRADELERMMPLAPLLSALEETTARAAVARSAFPGGPGLLMWLAERVSTTLERRAAAGPLLVALDDLQWADPVTLMALRTLPSRLAGHPLAWLLARRATGDDDGERLFGLLEQEGAARIALRPLDGAAVARVAADALGAVPDAELTALAAQAAGNPALLLALLTGLREEGAVRVDTGVARPANAAGPAGAGRTEEVAAAGSPAESAGPEAAAGALPRRLHTAVRRRLEEVSPRTRHLLEAVAVLGRSFCPSYAAELLGEPPAALLPALDEALAAGLLVVTPEELAFRHELLWRSVLETVPAPVRQALRRQAERVPPPVLSAPPRPEPGARPGARPEPGTADGALPAARPAPFAAVTPTAPTAPTAPAALTASAVSAAPAASVAPVAAALLAWDEGRLSRGLELAREAAEPPPGSPGPSGRRDPQPRAVLAAMLIDLGLLDEAEKITASAAAEAAGRPAWAAAALVLRARLDLAAGRAGDAAEQAEAALAAAAGLDVPDLACLALSALGAAALRAGDLPRAVRALASGQAARSAGTPYGRLRAELTAGRIVEARDGAAAAMAPLGGLYDGLAGHAGVLTGEPAAAAWLVRTALAAGDGRRADEVVAAAEDLAGRNPCLPGPPVAAAHARGLRDRDPAALGRAAAGYADPWARASAAEDLGVLLGAAPGRRDAAVETLDGALSGYGGVGARRDAARVRRRLRELGERRRHWERVDHPDSGWSSLTGTERAVCDLVSQGLTNRQAAEQMFVSEHTVAFHLRQIFRKLGVRSRVELARLAALSAAGPDGG</sequence>
<feature type="domain" description="HTH luxR-type" evidence="4">
    <location>
        <begin position="771"/>
        <end position="836"/>
    </location>
</feature>
<dbReference type="RefSeq" id="WP_189250359.1">
    <property type="nucleotide sequence ID" value="NZ_BMQJ01000022.1"/>
</dbReference>